<evidence type="ECO:0000313" key="1">
    <source>
        <dbReference type="EMBL" id="MBB4717837.1"/>
    </source>
</evidence>
<gene>
    <name evidence="1" type="ORF">BJ965_007719</name>
</gene>
<dbReference type="GeneID" id="95799631"/>
<reference evidence="1 2" key="1">
    <citation type="submission" date="2020-08" db="EMBL/GenBank/DDBJ databases">
        <title>Sequencing the genomes of 1000 actinobacteria strains.</title>
        <authorList>
            <person name="Klenk H.-P."/>
        </authorList>
    </citation>
    <scope>NUCLEOTIDE SEQUENCE [LARGE SCALE GENOMIC DNA]</scope>
    <source>
        <strain evidence="1 2">DSM 40483</strain>
    </source>
</reference>
<evidence type="ECO:0000313" key="2">
    <source>
        <dbReference type="Proteomes" id="UP000565089"/>
    </source>
</evidence>
<dbReference type="RefSeq" id="WP_184916553.1">
    <property type="nucleotide sequence ID" value="NZ_JACHMS010000001.1"/>
</dbReference>
<protein>
    <submittedName>
        <fullName evidence="1">Uncharacterized protein</fullName>
    </submittedName>
</protein>
<accession>A0A7W7DY23</accession>
<sequence length="77" mass="8865">MTCPACTRAQWTTLKRPWRCRACRALLEKEQVHRPVDRFVRFIETTTRTGLFAMPDLGEPLTDAELGLTDGPEDDWS</sequence>
<dbReference type="Proteomes" id="UP000565089">
    <property type="component" value="Unassembled WGS sequence"/>
</dbReference>
<keyword evidence="2" id="KW-1185">Reference proteome</keyword>
<proteinExistence type="predicted"/>
<dbReference type="AlphaFoldDB" id="A0A7W7DY23"/>
<name>A0A7W7DY23_9ACTN</name>
<organism evidence="1 2">
    <name type="scientific">Streptomyces luteogriseus</name>
    <dbReference type="NCBI Taxonomy" id="68233"/>
    <lineage>
        <taxon>Bacteria</taxon>
        <taxon>Bacillati</taxon>
        <taxon>Actinomycetota</taxon>
        <taxon>Actinomycetes</taxon>
        <taxon>Kitasatosporales</taxon>
        <taxon>Streptomycetaceae</taxon>
        <taxon>Streptomyces</taxon>
    </lineage>
</organism>
<dbReference type="EMBL" id="JACHMS010000001">
    <property type="protein sequence ID" value="MBB4717837.1"/>
    <property type="molecule type" value="Genomic_DNA"/>
</dbReference>
<comment type="caution">
    <text evidence="1">The sequence shown here is derived from an EMBL/GenBank/DDBJ whole genome shotgun (WGS) entry which is preliminary data.</text>
</comment>